<dbReference type="InterPro" id="IPR021124">
    <property type="entry name" value="CRISPR-assoc_prot_Cas5"/>
</dbReference>
<proteinExistence type="inferred from homology"/>
<dbReference type="AlphaFoldDB" id="A0A401ZH05"/>
<dbReference type="PIRSF" id="PIRSF029950">
    <property type="entry name" value="Cas_CT1134"/>
    <property type="match status" value="1"/>
</dbReference>
<dbReference type="GO" id="GO:0043571">
    <property type="term" value="P:maintenance of CRISPR repeat elements"/>
    <property type="evidence" value="ECO:0007669"/>
    <property type="project" value="UniProtKB-UniRule"/>
</dbReference>
<dbReference type="InterPro" id="IPR013422">
    <property type="entry name" value="CRISPR-assoc_prot_Cas5_N"/>
</dbReference>
<gene>
    <name evidence="3" type="ORF">KDAU_34680</name>
</gene>
<dbReference type="Gene3D" id="3.30.70.2660">
    <property type="match status" value="1"/>
</dbReference>
<keyword evidence="2" id="KW-0378">Hydrolase</keyword>
<dbReference type="GO" id="GO:0016787">
    <property type="term" value="F:hydrolase activity"/>
    <property type="evidence" value="ECO:0007669"/>
    <property type="project" value="UniProtKB-KW"/>
</dbReference>
<keyword evidence="2" id="KW-0255">Endonuclease</keyword>
<comment type="caution">
    <text evidence="3">The sequence shown here is derived from an EMBL/GenBank/DDBJ whole genome shotgun (WGS) entry which is preliminary data.</text>
</comment>
<name>A0A401ZH05_9CHLR</name>
<evidence type="ECO:0000313" key="4">
    <source>
        <dbReference type="Proteomes" id="UP000287224"/>
    </source>
</evidence>
<evidence type="ECO:0000256" key="2">
    <source>
        <dbReference type="PIRNR" id="PIRNR029950"/>
    </source>
</evidence>
<accession>A0A401ZH05</accession>
<evidence type="ECO:0000313" key="3">
    <source>
        <dbReference type="EMBL" id="GCE06139.1"/>
    </source>
</evidence>
<dbReference type="GO" id="GO:0051607">
    <property type="term" value="P:defense response to virus"/>
    <property type="evidence" value="ECO:0007669"/>
    <property type="project" value="UniProtKB-UniRule"/>
</dbReference>
<keyword evidence="4" id="KW-1185">Reference proteome</keyword>
<dbReference type="InterPro" id="IPR010155">
    <property type="entry name" value="CRISPR-assoc_prot_Cas5d"/>
</dbReference>
<sequence length="218" mass="25266">MYTPVEVCVWGKFACFTRPEMKVERVSYEVMTPSAARGVLEAIFWKPEFQWRVREIRVLKPIRHFSVLRNEVNSRASYGVGQRSLQGEKGFYAEEDRSQRHTLCLRDVAYSIAADVVVRPGVQEDAAKYRDQFQRRVKRGQCYSMPYLGCREFPAQFGPEIPETEDAYLQDINIDLGRMLFDLDYEPDGSGRGQPRFFPASLHHGVLRIPETLYGKDQ</sequence>
<dbReference type="Proteomes" id="UP000287224">
    <property type="component" value="Unassembled WGS sequence"/>
</dbReference>
<keyword evidence="1 2" id="KW-0051">Antiviral defense</keyword>
<dbReference type="RefSeq" id="WP_126597108.1">
    <property type="nucleotide sequence ID" value="NZ_BIFQ01000001.1"/>
</dbReference>
<comment type="similarity">
    <text evidence="2">Belongs to the CRISPR-associated protein Cas5 family. Subtype I-C/Dvulg subfamily.</text>
</comment>
<evidence type="ECO:0000256" key="1">
    <source>
        <dbReference type="ARBA" id="ARBA00023118"/>
    </source>
</evidence>
<dbReference type="Pfam" id="PF09704">
    <property type="entry name" value="Cas_Cas5d"/>
    <property type="match status" value="1"/>
</dbReference>
<reference evidence="4" key="1">
    <citation type="submission" date="2018-12" db="EMBL/GenBank/DDBJ databases">
        <title>Tengunoibacter tsumagoiensis gen. nov., sp. nov., Dictyobacter kobayashii sp. nov., D. alpinus sp. nov., and D. joshuensis sp. nov. and description of Dictyobacteraceae fam. nov. within the order Ktedonobacterales isolated from Tengu-no-mugimeshi.</title>
        <authorList>
            <person name="Wang C.M."/>
            <person name="Zheng Y."/>
            <person name="Sakai Y."/>
            <person name="Toyoda A."/>
            <person name="Minakuchi Y."/>
            <person name="Abe K."/>
            <person name="Yokota A."/>
            <person name="Yabe S."/>
        </authorList>
    </citation>
    <scope>NUCLEOTIDE SEQUENCE [LARGE SCALE GENOMIC DNA]</scope>
    <source>
        <strain evidence="4">S-27</strain>
    </source>
</reference>
<dbReference type="EC" id="3.1.-.-" evidence="2"/>
<keyword evidence="2" id="KW-0540">Nuclease</keyword>
<dbReference type="OrthoDB" id="5621871at2"/>
<dbReference type="EMBL" id="BIFQ01000001">
    <property type="protein sequence ID" value="GCE06139.1"/>
    <property type="molecule type" value="Genomic_DNA"/>
</dbReference>
<keyword evidence="2" id="KW-0694">RNA-binding</keyword>
<dbReference type="GO" id="GO:0004519">
    <property type="term" value="F:endonuclease activity"/>
    <property type="evidence" value="ECO:0007669"/>
    <property type="project" value="UniProtKB-UniRule"/>
</dbReference>
<dbReference type="GO" id="GO:0003723">
    <property type="term" value="F:RNA binding"/>
    <property type="evidence" value="ECO:0007669"/>
    <property type="project" value="UniProtKB-UniRule"/>
</dbReference>
<protein>
    <recommendedName>
        <fullName evidence="2">pre-crRNA processing endonuclease</fullName>
        <ecNumber evidence="2">3.1.-.-</ecNumber>
    </recommendedName>
</protein>
<comment type="function">
    <text evidence="2">CRISPR (clustered regularly interspaced short palindromic repeat) is an adaptive immune system that provides protection against mobile genetic elements (viruses, transposable elements and conjugative plasmids). CRISPR clusters contain spacers, sequences complementary to antecedent mobile elements, and target invading nucleic acids. CRISPR clusters are transcribed and processed into CRISPR RNA (crRNA).</text>
</comment>
<dbReference type="NCBIfam" id="TIGR01876">
    <property type="entry name" value="cas_Cas5d"/>
    <property type="match status" value="1"/>
</dbReference>
<dbReference type="NCBIfam" id="TIGR02593">
    <property type="entry name" value="CRISPR_cas5"/>
    <property type="match status" value="1"/>
</dbReference>
<organism evidence="3 4">
    <name type="scientific">Dictyobacter aurantiacus</name>
    <dbReference type="NCBI Taxonomy" id="1936993"/>
    <lineage>
        <taxon>Bacteria</taxon>
        <taxon>Bacillati</taxon>
        <taxon>Chloroflexota</taxon>
        <taxon>Ktedonobacteria</taxon>
        <taxon>Ktedonobacterales</taxon>
        <taxon>Dictyobacteraceae</taxon>
        <taxon>Dictyobacter</taxon>
    </lineage>
</organism>